<feature type="compositionally biased region" description="Low complexity" evidence="1">
    <location>
        <begin position="396"/>
        <end position="416"/>
    </location>
</feature>
<protein>
    <submittedName>
        <fullName evidence="2">CSON000776 protein</fullName>
    </submittedName>
</protein>
<dbReference type="CDD" id="cd20901">
    <property type="entry name" value="CC_AF10"/>
    <property type="match status" value="1"/>
</dbReference>
<feature type="compositionally biased region" description="Low complexity" evidence="1">
    <location>
        <begin position="17"/>
        <end position="34"/>
    </location>
</feature>
<evidence type="ECO:0000313" key="2">
    <source>
        <dbReference type="EMBL" id="SSX29023.1"/>
    </source>
</evidence>
<feature type="compositionally biased region" description="Low complexity" evidence="1">
    <location>
        <begin position="440"/>
        <end position="453"/>
    </location>
</feature>
<reference evidence="2" key="1">
    <citation type="submission" date="2018-07" db="EMBL/GenBank/DDBJ databases">
        <authorList>
            <person name="Quirk P.G."/>
            <person name="Krulwich T.A."/>
        </authorList>
    </citation>
    <scope>NUCLEOTIDE SEQUENCE</scope>
</reference>
<feature type="region of interest" description="Disordered" evidence="1">
    <location>
        <begin position="58"/>
        <end position="118"/>
    </location>
</feature>
<feature type="region of interest" description="Disordered" evidence="1">
    <location>
        <begin position="1"/>
        <end position="44"/>
    </location>
</feature>
<feature type="compositionally biased region" description="Polar residues" evidence="1">
    <location>
        <begin position="199"/>
        <end position="223"/>
    </location>
</feature>
<feature type="region of interest" description="Disordered" evidence="1">
    <location>
        <begin position="354"/>
        <end position="455"/>
    </location>
</feature>
<feature type="compositionally biased region" description="Low complexity" evidence="1">
    <location>
        <begin position="226"/>
        <end position="235"/>
    </location>
</feature>
<feature type="compositionally biased region" description="Low complexity" evidence="1">
    <location>
        <begin position="725"/>
        <end position="757"/>
    </location>
</feature>
<feature type="compositionally biased region" description="Low complexity" evidence="1">
    <location>
        <begin position="653"/>
        <end position="701"/>
    </location>
</feature>
<gene>
    <name evidence="2" type="primary">CSON000776</name>
</gene>
<feature type="region of interest" description="Disordered" evidence="1">
    <location>
        <begin position="643"/>
        <end position="772"/>
    </location>
</feature>
<feature type="compositionally biased region" description="Polar residues" evidence="1">
    <location>
        <begin position="267"/>
        <end position="288"/>
    </location>
</feature>
<feature type="region of interest" description="Disordered" evidence="1">
    <location>
        <begin position="525"/>
        <end position="556"/>
    </location>
</feature>
<dbReference type="EMBL" id="UFQT01001121">
    <property type="protein sequence ID" value="SSX29023.1"/>
    <property type="molecule type" value="Genomic_DNA"/>
</dbReference>
<feature type="compositionally biased region" description="Polar residues" evidence="1">
    <location>
        <begin position="356"/>
        <end position="369"/>
    </location>
</feature>
<feature type="region of interest" description="Disordered" evidence="1">
    <location>
        <begin position="247"/>
        <end position="288"/>
    </location>
</feature>
<sequence>MGNLSNAKQDSNVPGASNTNNSTSTNNTTNNSNNKESGGFGQKFTTSNFTQSVVMKSDSVFGNGGNESNKGPPNSSSNNSANSNQSNINNTGSNNMSGTTSGSKKRKSDGRITSGTNIDESNKDIIKDLSVTLVPLQGYDKIEVADAEKSIKKFCISQPKSEAGAIVTTSAGTPTEPTLQNLSPNIVSSKQQQNLLNVQSTNSGTNNHSGKQLKEQQQNQVTVSGVPPNSTPSLVVSVPLSTANVPGVNLSSNTSNNNSNNNNNLSVPSIQQQQQGTAGNTYQAHRNESGNIHNSTLDRHSPLIQHRTSSPAVHSISPIDHGVVHSGSSGGPNTNMMDTQNPSTMLKFTYEKHPNSRLTTLQEDTSPTVRRSRTPEVMYSSSSSSGFSGLKFGYESQTPSTVPSSQPSVVVTQPPTIKDSPPSSPGSEVGTKKPSKKQKTASSSSNTTVSAISPVETKENKLFHNGVHAAAHMLGNQLNPNSSMAPKLTESLNMEIEAHIANATPLNDQNNLVGPTYPGKLQANRSSVLTSQGTTSSMSLSSMLAGSTSASGNTPQSLEQLLERQWEQGSQFLMEQAQHFDIASLLSCLHQLKSENIRIEEHVTNLVARRDHLLAVNARLAIPLNPNTSTNQGHFNNMHPAVNGPTTVNTEPTVVSITSSNSNSQGNVVSSGGSGRQRISNSQSQQQPQQLPSQMQQQYSGGALPLENGIDFRQQAQTQQIVRHSSGSQSYSTSSSRSSSIGRGSSSASYTSQQTIYNTHQATIRRDDVKPS</sequence>
<accession>A0A336MJK6</accession>
<feature type="compositionally biased region" description="Polar residues" evidence="1">
    <location>
        <begin position="1"/>
        <end position="16"/>
    </location>
</feature>
<feature type="compositionally biased region" description="Low complexity" evidence="1">
    <location>
        <begin position="66"/>
        <end position="102"/>
    </location>
</feature>
<organism evidence="2">
    <name type="scientific">Culicoides sonorensis</name>
    <name type="common">Biting midge</name>
    <dbReference type="NCBI Taxonomy" id="179676"/>
    <lineage>
        <taxon>Eukaryota</taxon>
        <taxon>Metazoa</taxon>
        <taxon>Ecdysozoa</taxon>
        <taxon>Arthropoda</taxon>
        <taxon>Hexapoda</taxon>
        <taxon>Insecta</taxon>
        <taxon>Pterygota</taxon>
        <taxon>Neoptera</taxon>
        <taxon>Endopterygota</taxon>
        <taxon>Diptera</taxon>
        <taxon>Nematocera</taxon>
        <taxon>Chironomoidea</taxon>
        <taxon>Ceratopogonidae</taxon>
        <taxon>Ceratopogoninae</taxon>
        <taxon>Culicoides</taxon>
        <taxon>Monoculicoides</taxon>
    </lineage>
</organism>
<feature type="compositionally biased region" description="Low complexity" evidence="1">
    <location>
        <begin position="380"/>
        <end position="389"/>
    </location>
</feature>
<feature type="compositionally biased region" description="Polar residues" evidence="1">
    <location>
        <begin position="714"/>
        <end position="723"/>
    </location>
</feature>
<feature type="compositionally biased region" description="Low complexity" evidence="1">
    <location>
        <begin position="529"/>
        <end position="552"/>
    </location>
</feature>
<dbReference type="VEuPathDB" id="VectorBase:CSON000776"/>
<feature type="region of interest" description="Disordered" evidence="1">
    <location>
        <begin position="199"/>
        <end position="235"/>
    </location>
</feature>
<dbReference type="InterPro" id="IPR049773">
    <property type="entry name" value="AF10-like_CC"/>
</dbReference>
<evidence type="ECO:0000256" key="1">
    <source>
        <dbReference type="SAM" id="MobiDB-lite"/>
    </source>
</evidence>
<feature type="compositionally biased region" description="Low complexity" evidence="1">
    <location>
        <begin position="249"/>
        <end position="266"/>
    </location>
</feature>
<proteinExistence type="predicted"/>
<name>A0A336MJK6_CULSO</name>
<dbReference type="AlphaFoldDB" id="A0A336MJK6"/>